<name>A0ABU2BSW6_9ACTN</name>
<dbReference type="HAMAP" id="MF_01925">
    <property type="entry name" value="P5C_reductase"/>
    <property type="match status" value="1"/>
</dbReference>
<evidence type="ECO:0000256" key="1">
    <source>
        <dbReference type="ARBA" id="ARBA00005525"/>
    </source>
</evidence>
<comment type="similarity">
    <text evidence="1 4 6">Belongs to the pyrroline-5-carboxylate reductase family.</text>
</comment>
<evidence type="ECO:0000259" key="7">
    <source>
        <dbReference type="Pfam" id="PF03807"/>
    </source>
</evidence>
<evidence type="ECO:0000256" key="6">
    <source>
        <dbReference type="RuleBase" id="RU003903"/>
    </source>
</evidence>
<comment type="catalytic activity">
    <reaction evidence="4 6">
        <text>L-proline + NADP(+) = (S)-1-pyrroline-5-carboxylate + NADPH + 2 H(+)</text>
        <dbReference type="Rhea" id="RHEA:14109"/>
        <dbReference type="ChEBI" id="CHEBI:15378"/>
        <dbReference type="ChEBI" id="CHEBI:17388"/>
        <dbReference type="ChEBI" id="CHEBI:57783"/>
        <dbReference type="ChEBI" id="CHEBI:58349"/>
        <dbReference type="ChEBI" id="CHEBI:60039"/>
        <dbReference type="EC" id="1.5.1.2"/>
    </reaction>
</comment>
<dbReference type="PIRSF" id="PIRSF000193">
    <property type="entry name" value="Pyrrol-5-carb_rd"/>
    <property type="match status" value="1"/>
</dbReference>
<dbReference type="NCBIfam" id="TIGR00112">
    <property type="entry name" value="proC"/>
    <property type="match status" value="1"/>
</dbReference>
<organism evidence="9 10">
    <name type="scientific">Nocardioides marmoribigeumensis</name>
    <dbReference type="NCBI Taxonomy" id="433649"/>
    <lineage>
        <taxon>Bacteria</taxon>
        <taxon>Bacillati</taxon>
        <taxon>Actinomycetota</taxon>
        <taxon>Actinomycetes</taxon>
        <taxon>Propionibacteriales</taxon>
        <taxon>Nocardioidaceae</taxon>
        <taxon>Nocardioides</taxon>
    </lineage>
</organism>
<comment type="catalytic activity">
    <reaction evidence="4">
        <text>L-proline + NAD(+) = (S)-1-pyrroline-5-carboxylate + NADH + 2 H(+)</text>
        <dbReference type="Rhea" id="RHEA:14105"/>
        <dbReference type="ChEBI" id="CHEBI:15378"/>
        <dbReference type="ChEBI" id="CHEBI:17388"/>
        <dbReference type="ChEBI" id="CHEBI:57540"/>
        <dbReference type="ChEBI" id="CHEBI:57945"/>
        <dbReference type="ChEBI" id="CHEBI:60039"/>
        <dbReference type="EC" id="1.5.1.2"/>
    </reaction>
</comment>
<proteinExistence type="inferred from homology"/>
<dbReference type="Gene3D" id="1.10.3730.10">
    <property type="entry name" value="ProC C-terminal domain-like"/>
    <property type="match status" value="1"/>
</dbReference>
<comment type="subcellular location">
    <subcellularLocation>
        <location evidence="4">Cytoplasm</location>
    </subcellularLocation>
</comment>
<evidence type="ECO:0000313" key="9">
    <source>
        <dbReference type="EMBL" id="MDR7361728.1"/>
    </source>
</evidence>
<dbReference type="InterPro" id="IPR036291">
    <property type="entry name" value="NAD(P)-bd_dom_sf"/>
</dbReference>
<dbReference type="InterPro" id="IPR053790">
    <property type="entry name" value="P5CR-like_CS"/>
</dbReference>
<dbReference type="InterPro" id="IPR000304">
    <property type="entry name" value="Pyrroline-COOH_reductase"/>
</dbReference>
<evidence type="ECO:0000256" key="5">
    <source>
        <dbReference type="NCBIfam" id="TIGR00112"/>
    </source>
</evidence>
<dbReference type="GO" id="GO:0004735">
    <property type="term" value="F:pyrroline-5-carboxylate reductase activity"/>
    <property type="evidence" value="ECO:0007669"/>
    <property type="project" value="UniProtKB-EC"/>
</dbReference>
<comment type="caution">
    <text evidence="9">The sequence shown here is derived from an EMBL/GenBank/DDBJ whole genome shotgun (WGS) entry which is preliminary data.</text>
</comment>
<accession>A0ABU2BSW6</accession>
<evidence type="ECO:0000256" key="3">
    <source>
        <dbReference type="ARBA" id="ARBA00023002"/>
    </source>
</evidence>
<gene>
    <name evidence="4" type="primary">proC</name>
    <name evidence="9" type="ORF">J2S63_001281</name>
</gene>
<dbReference type="Gene3D" id="3.40.50.720">
    <property type="entry name" value="NAD(P)-binding Rossmann-like Domain"/>
    <property type="match status" value="1"/>
</dbReference>
<keyword evidence="4 6" id="KW-0641">Proline biosynthesis</keyword>
<dbReference type="PANTHER" id="PTHR11645:SF0">
    <property type="entry name" value="PYRROLINE-5-CARBOXYLATE REDUCTASE 3"/>
    <property type="match status" value="1"/>
</dbReference>
<comment type="function">
    <text evidence="4">Catalyzes the reduction of 1-pyrroline-5-carboxylate (PCA) to L-proline.</text>
</comment>
<keyword evidence="2 4" id="KW-0521">NADP</keyword>
<sequence>MTATTATTGPRAGGDGVVAILGVGVMGETLLSGLLRAGRPTAGLLVGEKRAERAEELRERYGVTVVDNREAAARADTVVVVVKPQDMGELLAEIAPDLRAGQLVVSLAAGITTAFIESHLPDGVAVVRVMPNTPALVDEGMAAISRGSHCDEEHLAVAESLLAATGRVVRVPEKQQDAVTAISGSGPAYLFFVVEAMIEAGVHLGLPRTTATELVVQTVVGSAKLLRETGEHPTVLREQVTSPGGTTAAAIRELEDHKVRAAFLTAMEAARDRSRSLSGDQQ</sequence>
<dbReference type="SUPFAM" id="SSF48179">
    <property type="entry name" value="6-phosphogluconate dehydrogenase C-terminal domain-like"/>
    <property type="match status" value="1"/>
</dbReference>
<dbReference type="PROSITE" id="PS00521">
    <property type="entry name" value="P5CR"/>
    <property type="match status" value="1"/>
</dbReference>
<evidence type="ECO:0000256" key="4">
    <source>
        <dbReference type="HAMAP-Rule" id="MF_01925"/>
    </source>
</evidence>
<feature type="domain" description="Pyrroline-5-carboxylate reductase catalytic N-terminal" evidence="7">
    <location>
        <begin position="18"/>
        <end position="110"/>
    </location>
</feature>
<keyword evidence="3 4" id="KW-0560">Oxidoreductase</keyword>
<keyword evidence="4" id="KW-0963">Cytoplasm</keyword>
<comment type="pathway">
    <text evidence="4 6">Amino-acid biosynthesis; L-proline biosynthesis; L-proline from L-glutamate 5-semialdehyde: step 1/1.</text>
</comment>
<dbReference type="PANTHER" id="PTHR11645">
    <property type="entry name" value="PYRROLINE-5-CARBOXYLATE REDUCTASE"/>
    <property type="match status" value="1"/>
</dbReference>
<evidence type="ECO:0000259" key="8">
    <source>
        <dbReference type="Pfam" id="PF14748"/>
    </source>
</evidence>
<reference evidence="9 10" key="1">
    <citation type="submission" date="2023-07" db="EMBL/GenBank/DDBJ databases">
        <title>Sequencing the genomes of 1000 actinobacteria strains.</title>
        <authorList>
            <person name="Klenk H.-P."/>
        </authorList>
    </citation>
    <scope>NUCLEOTIDE SEQUENCE [LARGE SCALE GENOMIC DNA]</scope>
    <source>
        <strain evidence="9 10">DSM 19426</strain>
    </source>
</reference>
<dbReference type="EC" id="1.5.1.2" evidence="4 5"/>
<dbReference type="Pfam" id="PF03807">
    <property type="entry name" value="F420_oxidored"/>
    <property type="match status" value="1"/>
</dbReference>
<evidence type="ECO:0000313" key="10">
    <source>
        <dbReference type="Proteomes" id="UP001183648"/>
    </source>
</evidence>
<protein>
    <recommendedName>
        <fullName evidence="4 5">Pyrroline-5-carboxylate reductase</fullName>
        <shortName evidence="4">P5C reductase</shortName>
        <shortName evidence="4">P5CR</shortName>
        <ecNumber evidence="4 5">1.5.1.2</ecNumber>
    </recommendedName>
    <alternativeName>
        <fullName evidence="4">PCA reductase</fullName>
    </alternativeName>
</protein>
<dbReference type="Pfam" id="PF14748">
    <property type="entry name" value="P5CR_dimer"/>
    <property type="match status" value="1"/>
</dbReference>
<dbReference type="InterPro" id="IPR008927">
    <property type="entry name" value="6-PGluconate_DH-like_C_sf"/>
</dbReference>
<dbReference type="RefSeq" id="WP_310300125.1">
    <property type="nucleotide sequence ID" value="NZ_BAAAPS010000001.1"/>
</dbReference>
<keyword evidence="4 6" id="KW-0028">Amino-acid biosynthesis</keyword>
<dbReference type="SUPFAM" id="SSF51735">
    <property type="entry name" value="NAD(P)-binding Rossmann-fold domains"/>
    <property type="match status" value="1"/>
</dbReference>
<dbReference type="InterPro" id="IPR029036">
    <property type="entry name" value="P5CR_dimer"/>
</dbReference>
<feature type="domain" description="Pyrroline-5-carboxylate reductase dimerisation" evidence="8">
    <location>
        <begin position="173"/>
        <end position="277"/>
    </location>
</feature>
<evidence type="ECO:0000256" key="2">
    <source>
        <dbReference type="ARBA" id="ARBA00022857"/>
    </source>
</evidence>
<dbReference type="InterPro" id="IPR028939">
    <property type="entry name" value="P5C_Rdtase_cat_N"/>
</dbReference>
<keyword evidence="10" id="KW-1185">Reference proteome</keyword>
<dbReference type="Proteomes" id="UP001183648">
    <property type="component" value="Unassembled WGS sequence"/>
</dbReference>
<dbReference type="EMBL" id="JAVDYG010000001">
    <property type="protein sequence ID" value="MDR7361728.1"/>
    <property type="molecule type" value="Genomic_DNA"/>
</dbReference>